<comment type="caution">
    <text evidence="9">The sequence shown here is derived from an EMBL/GenBank/DDBJ whole genome shotgun (WGS) entry which is preliminary data.</text>
</comment>
<evidence type="ECO:0000256" key="4">
    <source>
        <dbReference type="ARBA" id="ARBA00022729"/>
    </source>
</evidence>
<sequence>MAPLLALLLNLWLANSAFAGPTIKLARQAGACDNTTLSTVLPSGTYIERLNDLPNGNETYGDPFPNLGYPNATFIPAVCALTVRVTGPDNSDYRFGLFLPREQTWNRNFLAVGNYGQAGGINWADMGPGLKYGMATVSTDTGHSSPGNVLDWALERNRGALRDWGYRAVNGSIHIAKALTTRYYTLTGSNKTLDKSYWSGCSTGGRQGLKQIQIEPESLDGVLIGAPAWDTKRLFPWIANIASSFSPIGGPTYLDFSQLLFVTQYIRGICDPQDSPAGIPDGVVSWPEECNFNLNAIRCNSTGQTNCITDAQIETVLSLHADYVINGTTIFPGAPPGAEVTNPYIFDPSSITNFSLEYFKYFLYPDEANSPLWSNFSHFLDNEAAIFGHSIEANPGQATADNFDLSAFRNRGGKVIMYHGTEDSTVPTAETARFYSSVLTTTAGGSSATMDSFFKLFYVPGMGHCFPDSGTEQYVPWDIGGAGQPVLTPPLASVPGHFLDPQYDALAALFAWVNTTGTPGERNPHNITAVTWNATTSAEKSRPLCAFPRRAVYNTTRAGPIDQATSWDCPTV</sequence>
<dbReference type="InterPro" id="IPR011118">
    <property type="entry name" value="Tannase/feruloyl_esterase"/>
</dbReference>
<evidence type="ECO:0000256" key="5">
    <source>
        <dbReference type="ARBA" id="ARBA00022801"/>
    </source>
</evidence>
<dbReference type="Proteomes" id="UP001301769">
    <property type="component" value="Unassembled WGS sequence"/>
</dbReference>
<dbReference type="GO" id="GO:0046872">
    <property type="term" value="F:metal ion binding"/>
    <property type="evidence" value="ECO:0007669"/>
    <property type="project" value="UniProtKB-KW"/>
</dbReference>
<evidence type="ECO:0000256" key="8">
    <source>
        <dbReference type="RuleBase" id="RU361238"/>
    </source>
</evidence>
<feature type="chain" id="PRO_5042669061" description="Carboxylic ester hydrolase" evidence="8">
    <location>
        <begin position="20"/>
        <end position="572"/>
    </location>
</feature>
<reference evidence="9" key="2">
    <citation type="submission" date="2023-05" db="EMBL/GenBank/DDBJ databases">
        <authorList>
            <consortium name="Lawrence Berkeley National Laboratory"/>
            <person name="Steindorff A."/>
            <person name="Hensen N."/>
            <person name="Bonometti L."/>
            <person name="Westerberg I."/>
            <person name="Brannstrom I.O."/>
            <person name="Guillou S."/>
            <person name="Cros-Aarteil S."/>
            <person name="Calhoun S."/>
            <person name="Haridas S."/>
            <person name="Kuo A."/>
            <person name="Mondo S."/>
            <person name="Pangilinan J."/>
            <person name="Riley R."/>
            <person name="Labutti K."/>
            <person name="Andreopoulos B."/>
            <person name="Lipzen A."/>
            <person name="Chen C."/>
            <person name="Yanf M."/>
            <person name="Daum C."/>
            <person name="Ng V."/>
            <person name="Clum A."/>
            <person name="Ohm R."/>
            <person name="Martin F."/>
            <person name="Silar P."/>
            <person name="Natvig D."/>
            <person name="Lalanne C."/>
            <person name="Gautier V."/>
            <person name="Ament-Velasquez S.L."/>
            <person name="Kruys A."/>
            <person name="Hutchinson M.I."/>
            <person name="Powell A.J."/>
            <person name="Barry K."/>
            <person name="Miller A.N."/>
            <person name="Grigoriev I.V."/>
            <person name="Debuchy R."/>
            <person name="Gladieux P."/>
            <person name="Thoren M.H."/>
            <person name="Johannesson H."/>
        </authorList>
    </citation>
    <scope>NUCLEOTIDE SEQUENCE</scope>
    <source>
        <strain evidence="9">PSN293</strain>
    </source>
</reference>
<keyword evidence="4 8" id="KW-0732">Signal</keyword>
<evidence type="ECO:0000256" key="3">
    <source>
        <dbReference type="ARBA" id="ARBA00022723"/>
    </source>
</evidence>
<evidence type="ECO:0000256" key="1">
    <source>
        <dbReference type="ARBA" id="ARBA00006249"/>
    </source>
</evidence>
<accession>A0AAN7B005</accession>
<dbReference type="Pfam" id="PF07519">
    <property type="entry name" value="Tannase"/>
    <property type="match status" value="1"/>
</dbReference>
<evidence type="ECO:0000256" key="6">
    <source>
        <dbReference type="ARBA" id="ARBA00022837"/>
    </source>
</evidence>
<reference evidence="9" key="1">
    <citation type="journal article" date="2023" name="Mol. Phylogenet. Evol.">
        <title>Genome-scale phylogeny and comparative genomics of the fungal order Sordariales.</title>
        <authorList>
            <person name="Hensen N."/>
            <person name="Bonometti L."/>
            <person name="Westerberg I."/>
            <person name="Brannstrom I.O."/>
            <person name="Guillou S."/>
            <person name="Cros-Aarteil S."/>
            <person name="Calhoun S."/>
            <person name="Haridas S."/>
            <person name="Kuo A."/>
            <person name="Mondo S."/>
            <person name="Pangilinan J."/>
            <person name="Riley R."/>
            <person name="LaButti K."/>
            <person name="Andreopoulos B."/>
            <person name="Lipzen A."/>
            <person name="Chen C."/>
            <person name="Yan M."/>
            <person name="Daum C."/>
            <person name="Ng V."/>
            <person name="Clum A."/>
            <person name="Steindorff A."/>
            <person name="Ohm R.A."/>
            <person name="Martin F."/>
            <person name="Silar P."/>
            <person name="Natvig D.O."/>
            <person name="Lalanne C."/>
            <person name="Gautier V."/>
            <person name="Ament-Velasquez S.L."/>
            <person name="Kruys A."/>
            <person name="Hutchinson M.I."/>
            <person name="Powell A.J."/>
            <person name="Barry K."/>
            <person name="Miller A.N."/>
            <person name="Grigoriev I.V."/>
            <person name="Debuchy R."/>
            <person name="Gladieux P."/>
            <person name="Hiltunen Thoren M."/>
            <person name="Johannesson H."/>
        </authorList>
    </citation>
    <scope>NUCLEOTIDE SEQUENCE</scope>
    <source>
        <strain evidence="9">PSN293</strain>
    </source>
</reference>
<keyword evidence="6" id="KW-0106">Calcium</keyword>
<evidence type="ECO:0000256" key="2">
    <source>
        <dbReference type="ARBA" id="ARBA00022487"/>
    </source>
</evidence>
<protein>
    <recommendedName>
        <fullName evidence="8">Carboxylic ester hydrolase</fullName>
        <ecNumber evidence="8">3.1.1.-</ecNumber>
    </recommendedName>
</protein>
<keyword evidence="2" id="KW-0719">Serine esterase</keyword>
<dbReference type="SUPFAM" id="SSF53474">
    <property type="entry name" value="alpha/beta-Hydrolases"/>
    <property type="match status" value="1"/>
</dbReference>
<dbReference type="AlphaFoldDB" id="A0AAN7B005"/>
<comment type="similarity">
    <text evidence="1 8">Belongs to the tannase family.</text>
</comment>
<dbReference type="EC" id="3.1.1.-" evidence="8"/>
<keyword evidence="10" id="KW-1185">Reference proteome</keyword>
<dbReference type="GO" id="GO:0030600">
    <property type="term" value="F:feruloyl esterase activity"/>
    <property type="evidence" value="ECO:0007669"/>
    <property type="project" value="UniProtKB-ARBA"/>
</dbReference>
<name>A0AAN7B005_9PEZI</name>
<organism evidence="9 10">
    <name type="scientific">Rhypophila decipiens</name>
    <dbReference type="NCBI Taxonomy" id="261697"/>
    <lineage>
        <taxon>Eukaryota</taxon>
        <taxon>Fungi</taxon>
        <taxon>Dikarya</taxon>
        <taxon>Ascomycota</taxon>
        <taxon>Pezizomycotina</taxon>
        <taxon>Sordariomycetes</taxon>
        <taxon>Sordariomycetidae</taxon>
        <taxon>Sordariales</taxon>
        <taxon>Naviculisporaceae</taxon>
        <taxon>Rhypophila</taxon>
    </lineage>
</organism>
<evidence type="ECO:0000313" key="9">
    <source>
        <dbReference type="EMBL" id="KAK4207681.1"/>
    </source>
</evidence>
<feature type="signal peptide" evidence="8">
    <location>
        <begin position="1"/>
        <end position="19"/>
    </location>
</feature>
<evidence type="ECO:0000313" key="10">
    <source>
        <dbReference type="Proteomes" id="UP001301769"/>
    </source>
</evidence>
<dbReference type="EMBL" id="MU858279">
    <property type="protein sequence ID" value="KAK4207681.1"/>
    <property type="molecule type" value="Genomic_DNA"/>
</dbReference>
<keyword evidence="5 8" id="KW-0378">Hydrolase</keyword>
<dbReference type="InterPro" id="IPR029058">
    <property type="entry name" value="AB_hydrolase_fold"/>
</dbReference>
<gene>
    <name evidence="9" type="ORF">QBC37DRAFT_433065</name>
</gene>
<dbReference type="PANTHER" id="PTHR33938:SF2">
    <property type="entry name" value="CARBOXYLIC ESTER HYDROLASE"/>
    <property type="match status" value="1"/>
</dbReference>
<evidence type="ECO:0000256" key="7">
    <source>
        <dbReference type="ARBA" id="ARBA00023157"/>
    </source>
</evidence>
<keyword evidence="3" id="KW-0479">Metal-binding</keyword>
<dbReference type="PANTHER" id="PTHR33938">
    <property type="entry name" value="FERULOYL ESTERASE B-RELATED"/>
    <property type="match status" value="1"/>
</dbReference>
<keyword evidence="7" id="KW-1015">Disulfide bond</keyword>
<proteinExistence type="inferred from homology"/>